<evidence type="ECO:0000313" key="2">
    <source>
        <dbReference type="Proteomes" id="UP001209229"/>
    </source>
</evidence>
<keyword evidence="2" id="KW-1185">Reference proteome</keyword>
<organism evidence="1 2">
    <name type="scientific">Plebeiibacterium sediminum</name>
    <dbReference type="NCBI Taxonomy" id="2992112"/>
    <lineage>
        <taxon>Bacteria</taxon>
        <taxon>Pseudomonadati</taxon>
        <taxon>Bacteroidota</taxon>
        <taxon>Bacteroidia</taxon>
        <taxon>Marinilabiliales</taxon>
        <taxon>Marinilabiliaceae</taxon>
        <taxon>Plebeiibacterium</taxon>
    </lineage>
</organism>
<protein>
    <submittedName>
        <fullName evidence="1">Uncharacterized protein</fullName>
    </submittedName>
</protein>
<evidence type="ECO:0000313" key="1">
    <source>
        <dbReference type="EMBL" id="MCW3788515.1"/>
    </source>
</evidence>
<accession>A0AAE3M8H6</accession>
<gene>
    <name evidence="1" type="ORF">OM075_18745</name>
</gene>
<dbReference type="RefSeq" id="WP_301192073.1">
    <property type="nucleotide sequence ID" value="NZ_JAPDPJ010000055.1"/>
</dbReference>
<sequence>MNEFTKETLDQLLHKEVIVELGDEDDVFTFKGKLISYNTENESSEKLTDFCIYTDHGAVKTFTFNNLRDIKLLEH</sequence>
<dbReference type="Proteomes" id="UP001209229">
    <property type="component" value="Unassembled WGS sequence"/>
</dbReference>
<comment type="caution">
    <text evidence="1">The sequence shown here is derived from an EMBL/GenBank/DDBJ whole genome shotgun (WGS) entry which is preliminary data.</text>
</comment>
<reference evidence="1" key="1">
    <citation type="submission" date="2022-10" db="EMBL/GenBank/DDBJ databases">
        <authorList>
            <person name="Yu W.X."/>
        </authorList>
    </citation>
    <scope>NUCLEOTIDE SEQUENCE</scope>
    <source>
        <strain evidence="1">AAT</strain>
    </source>
</reference>
<dbReference type="AlphaFoldDB" id="A0AAE3M8H6"/>
<dbReference type="EMBL" id="JAPDPJ010000055">
    <property type="protein sequence ID" value="MCW3788515.1"/>
    <property type="molecule type" value="Genomic_DNA"/>
</dbReference>
<name>A0AAE3M8H6_9BACT</name>
<proteinExistence type="predicted"/>